<sequence>MGIGQTIIMAWYDRPALTSHNSHCNCIRKEPRIFSSSIIIIIVILRSLSHAHLINQLASELSNFSPPFEFCHASSFLLLLACLFLPAVRTVSLRKDT</sequence>
<keyword evidence="1" id="KW-1133">Transmembrane helix</keyword>
<dbReference type="Proteomes" id="UP001595075">
    <property type="component" value="Unassembled WGS sequence"/>
</dbReference>
<dbReference type="EMBL" id="JAZHXI010000011">
    <property type="protein sequence ID" value="KAL2066086.1"/>
    <property type="molecule type" value="Genomic_DNA"/>
</dbReference>
<accession>A0ABR4C824</accession>
<evidence type="ECO:0000256" key="1">
    <source>
        <dbReference type="SAM" id="Phobius"/>
    </source>
</evidence>
<keyword evidence="1" id="KW-0812">Transmembrane</keyword>
<reference evidence="2 3" key="1">
    <citation type="journal article" date="2024" name="Commun. Biol.">
        <title>Comparative genomic analysis of thermophilic fungi reveals convergent evolutionary adaptations and gene losses.</title>
        <authorList>
            <person name="Steindorff A.S."/>
            <person name="Aguilar-Pontes M.V."/>
            <person name="Robinson A.J."/>
            <person name="Andreopoulos B."/>
            <person name="LaButti K."/>
            <person name="Kuo A."/>
            <person name="Mondo S."/>
            <person name="Riley R."/>
            <person name="Otillar R."/>
            <person name="Haridas S."/>
            <person name="Lipzen A."/>
            <person name="Grimwood J."/>
            <person name="Schmutz J."/>
            <person name="Clum A."/>
            <person name="Reid I.D."/>
            <person name="Moisan M.C."/>
            <person name="Butler G."/>
            <person name="Nguyen T.T.M."/>
            <person name="Dewar K."/>
            <person name="Conant G."/>
            <person name="Drula E."/>
            <person name="Henrissat B."/>
            <person name="Hansel C."/>
            <person name="Singer S."/>
            <person name="Hutchinson M.I."/>
            <person name="de Vries R.P."/>
            <person name="Natvig D.O."/>
            <person name="Powell A.J."/>
            <person name="Tsang A."/>
            <person name="Grigoriev I.V."/>
        </authorList>
    </citation>
    <scope>NUCLEOTIDE SEQUENCE [LARGE SCALE GENOMIC DNA]</scope>
    <source>
        <strain evidence="2 3">CBS 494.80</strain>
    </source>
</reference>
<evidence type="ECO:0000313" key="2">
    <source>
        <dbReference type="EMBL" id="KAL2066086.1"/>
    </source>
</evidence>
<organism evidence="2 3">
    <name type="scientific">Oculimacula yallundae</name>
    <dbReference type="NCBI Taxonomy" id="86028"/>
    <lineage>
        <taxon>Eukaryota</taxon>
        <taxon>Fungi</taxon>
        <taxon>Dikarya</taxon>
        <taxon>Ascomycota</taxon>
        <taxon>Pezizomycotina</taxon>
        <taxon>Leotiomycetes</taxon>
        <taxon>Helotiales</taxon>
        <taxon>Ploettnerulaceae</taxon>
        <taxon>Oculimacula</taxon>
    </lineage>
</organism>
<feature type="transmembrane region" description="Helical" evidence="1">
    <location>
        <begin position="73"/>
        <end position="91"/>
    </location>
</feature>
<proteinExistence type="predicted"/>
<protein>
    <submittedName>
        <fullName evidence="2">Uncharacterized protein</fullName>
    </submittedName>
</protein>
<evidence type="ECO:0000313" key="3">
    <source>
        <dbReference type="Proteomes" id="UP001595075"/>
    </source>
</evidence>
<keyword evidence="1" id="KW-0472">Membrane</keyword>
<comment type="caution">
    <text evidence="2">The sequence shown here is derived from an EMBL/GenBank/DDBJ whole genome shotgun (WGS) entry which is preliminary data.</text>
</comment>
<keyword evidence="3" id="KW-1185">Reference proteome</keyword>
<feature type="transmembrane region" description="Helical" evidence="1">
    <location>
        <begin position="33"/>
        <end position="53"/>
    </location>
</feature>
<gene>
    <name evidence="2" type="ORF">VTL71DRAFT_2157</name>
</gene>
<name>A0ABR4C824_9HELO</name>